<comment type="similarity">
    <text evidence="14">Belongs to the MurCDEF family.</text>
</comment>
<keyword evidence="4 14" id="KW-0963">Cytoplasm</keyword>
<dbReference type="InterPro" id="IPR050061">
    <property type="entry name" value="MurCDEF_pg_biosynth"/>
</dbReference>
<evidence type="ECO:0000256" key="4">
    <source>
        <dbReference type="ARBA" id="ARBA00022490"/>
    </source>
</evidence>
<keyword evidence="12 14" id="KW-0961">Cell wall biogenesis/degradation</keyword>
<keyword evidence="5 14" id="KW-0436">Ligase</keyword>
<keyword evidence="7 14" id="KW-0547">Nucleotide-binding</keyword>
<proteinExistence type="inferred from homology"/>
<dbReference type="InterPro" id="IPR005758">
    <property type="entry name" value="UDP-N-AcMur_Ala_ligase_MurC"/>
</dbReference>
<dbReference type="InterPro" id="IPR000713">
    <property type="entry name" value="Mur_ligase_N"/>
</dbReference>
<protein>
    <recommendedName>
        <fullName evidence="3 14">UDP-N-acetylmuramate--L-alanine ligase</fullName>
        <ecNumber evidence="3 14">6.3.2.8</ecNumber>
    </recommendedName>
    <alternativeName>
        <fullName evidence="14">UDP-N-acetylmuramoyl-L-alanine synthetase</fullName>
    </alternativeName>
</protein>
<evidence type="ECO:0000256" key="6">
    <source>
        <dbReference type="ARBA" id="ARBA00022618"/>
    </source>
</evidence>
<dbReference type="Gene3D" id="3.40.50.720">
    <property type="entry name" value="NAD(P)-binding Rossmann-like Domain"/>
    <property type="match status" value="1"/>
</dbReference>
<dbReference type="InterPro" id="IPR036565">
    <property type="entry name" value="Mur-like_cat_sf"/>
</dbReference>
<evidence type="ECO:0000256" key="12">
    <source>
        <dbReference type="ARBA" id="ARBA00023316"/>
    </source>
</evidence>
<evidence type="ECO:0000256" key="5">
    <source>
        <dbReference type="ARBA" id="ARBA00022598"/>
    </source>
</evidence>
<accession>A0ABN8XAZ1</accession>
<dbReference type="Pfam" id="PF02875">
    <property type="entry name" value="Mur_ligase_C"/>
    <property type="match status" value="1"/>
</dbReference>
<comment type="pathway">
    <text evidence="2 14">Cell wall biogenesis; peptidoglycan biosynthesis.</text>
</comment>
<evidence type="ECO:0000313" key="19">
    <source>
        <dbReference type="Proteomes" id="UP001162030"/>
    </source>
</evidence>
<feature type="domain" description="Mur ligase central" evidence="17">
    <location>
        <begin position="125"/>
        <end position="305"/>
    </location>
</feature>
<dbReference type="InterPro" id="IPR036615">
    <property type="entry name" value="Mur_ligase_C_dom_sf"/>
</dbReference>
<evidence type="ECO:0000256" key="9">
    <source>
        <dbReference type="ARBA" id="ARBA00022960"/>
    </source>
</evidence>
<dbReference type="PANTHER" id="PTHR43445:SF3">
    <property type="entry name" value="UDP-N-ACETYLMURAMATE--L-ALANINE LIGASE"/>
    <property type="match status" value="1"/>
</dbReference>
<evidence type="ECO:0000256" key="1">
    <source>
        <dbReference type="ARBA" id="ARBA00004496"/>
    </source>
</evidence>
<evidence type="ECO:0000256" key="13">
    <source>
        <dbReference type="ARBA" id="ARBA00047833"/>
    </source>
</evidence>
<dbReference type="EMBL" id="OX458333">
    <property type="protein sequence ID" value="CAI8941008.1"/>
    <property type="molecule type" value="Genomic_DNA"/>
</dbReference>
<evidence type="ECO:0000256" key="8">
    <source>
        <dbReference type="ARBA" id="ARBA00022840"/>
    </source>
</evidence>
<keyword evidence="9 14" id="KW-0133">Cell shape</keyword>
<gene>
    <name evidence="14 18" type="primary">murC</name>
    <name evidence="18" type="ORF">MSZNOR_4242</name>
</gene>
<dbReference type="RefSeq" id="WP_051331518.1">
    <property type="nucleotide sequence ID" value="NZ_OX458333.1"/>
</dbReference>
<dbReference type="GO" id="GO:0008763">
    <property type="term" value="F:UDP-N-acetylmuramate-L-alanine ligase activity"/>
    <property type="evidence" value="ECO:0007669"/>
    <property type="project" value="UniProtKB-EC"/>
</dbReference>
<dbReference type="PANTHER" id="PTHR43445">
    <property type="entry name" value="UDP-N-ACETYLMURAMATE--L-ALANINE LIGASE-RELATED"/>
    <property type="match status" value="1"/>
</dbReference>
<sequence length="485" mass="52440">MRRTVKLPEQIAGQYGMNRIRRIHLVGIGGTGMCGIAEVLLNLGYQVSGSDLNENANTRRLAELGAKIFLGHSPEHVAESEVVVVSSAVSRSNVEVVSARSQKIPVISRAEMLAELMRFRYGIAVAGTHGKTTTTSLAASVLAEAGLDPTFVIGGRLNSVGTNAQLGKGSYLVAEADESDASFLYLQPMIAVVTNIDRDHMETYSGDFGKVKKAFVEFLHHVPFYGLAVLCLDDPGVRDILPEISKPMRTYGFSEEADVRAVNIRQDGLRSHFTVLRPGHDEPLDVSLNLPGRHNILNALSVIAVGAELGISDEIIQRALRGFRGIGRRFQINAEVPFGGSVVTFVDDYGHHPREIAATLDSARQAWPNRRLVLVFQPHRYTRTRDLFEDFVEVLSRADVLVLLDVYAAGEAPLIGADGRALSRAIRVRGQIDPVFVGNMNDLTEVLPGIIEPGDVVLTLGAGSVGQIAVELPLCLTGTPVGAIQ</sequence>
<dbReference type="SUPFAM" id="SSF53244">
    <property type="entry name" value="MurD-like peptide ligases, peptide-binding domain"/>
    <property type="match status" value="1"/>
</dbReference>
<keyword evidence="19" id="KW-1185">Reference proteome</keyword>
<name>A0ABN8XAZ1_9GAMM</name>
<dbReference type="Proteomes" id="UP001162030">
    <property type="component" value="Chromosome"/>
</dbReference>
<reference evidence="18 19" key="1">
    <citation type="submission" date="2023-03" db="EMBL/GenBank/DDBJ databases">
        <authorList>
            <person name="Pearce D."/>
        </authorList>
    </citation>
    <scope>NUCLEOTIDE SEQUENCE [LARGE SCALE GENOMIC DNA]</scope>
    <source>
        <strain evidence="18">Msz</strain>
    </source>
</reference>
<evidence type="ECO:0000313" key="18">
    <source>
        <dbReference type="EMBL" id="CAI8941008.1"/>
    </source>
</evidence>
<dbReference type="NCBIfam" id="TIGR01082">
    <property type="entry name" value="murC"/>
    <property type="match status" value="1"/>
</dbReference>
<comment type="subcellular location">
    <subcellularLocation>
        <location evidence="1 14">Cytoplasm</location>
    </subcellularLocation>
</comment>
<evidence type="ECO:0000259" key="15">
    <source>
        <dbReference type="Pfam" id="PF01225"/>
    </source>
</evidence>
<evidence type="ECO:0000256" key="7">
    <source>
        <dbReference type="ARBA" id="ARBA00022741"/>
    </source>
</evidence>
<dbReference type="EC" id="6.3.2.8" evidence="3 14"/>
<dbReference type="Pfam" id="PF01225">
    <property type="entry name" value="Mur_ligase"/>
    <property type="match status" value="1"/>
</dbReference>
<dbReference type="SUPFAM" id="SSF51984">
    <property type="entry name" value="MurCD N-terminal domain"/>
    <property type="match status" value="1"/>
</dbReference>
<evidence type="ECO:0000259" key="16">
    <source>
        <dbReference type="Pfam" id="PF02875"/>
    </source>
</evidence>
<feature type="domain" description="Mur ligase N-terminal catalytic" evidence="15">
    <location>
        <begin position="22"/>
        <end position="121"/>
    </location>
</feature>
<dbReference type="Pfam" id="PF08245">
    <property type="entry name" value="Mur_ligase_M"/>
    <property type="match status" value="1"/>
</dbReference>
<evidence type="ECO:0000256" key="3">
    <source>
        <dbReference type="ARBA" id="ARBA00012211"/>
    </source>
</evidence>
<dbReference type="InterPro" id="IPR013221">
    <property type="entry name" value="Mur_ligase_cen"/>
</dbReference>
<evidence type="ECO:0000256" key="10">
    <source>
        <dbReference type="ARBA" id="ARBA00022984"/>
    </source>
</evidence>
<keyword evidence="11 14" id="KW-0131">Cell cycle</keyword>
<evidence type="ECO:0000256" key="14">
    <source>
        <dbReference type="HAMAP-Rule" id="MF_00046"/>
    </source>
</evidence>
<dbReference type="InterPro" id="IPR004101">
    <property type="entry name" value="Mur_ligase_C"/>
</dbReference>
<keyword evidence="10 14" id="KW-0573">Peptidoglycan synthesis</keyword>
<feature type="domain" description="Mur ligase C-terminal" evidence="16">
    <location>
        <begin position="328"/>
        <end position="463"/>
    </location>
</feature>
<feature type="binding site" evidence="14">
    <location>
        <begin position="127"/>
        <end position="133"/>
    </location>
    <ligand>
        <name>ATP</name>
        <dbReference type="ChEBI" id="CHEBI:30616"/>
    </ligand>
</feature>
<keyword evidence="8 14" id="KW-0067">ATP-binding</keyword>
<keyword evidence="6 14" id="KW-0132">Cell division</keyword>
<organism evidence="18 19">
    <name type="scientific">Methylocaldum szegediense</name>
    <dbReference type="NCBI Taxonomy" id="73780"/>
    <lineage>
        <taxon>Bacteria</taxon>
        <taxon>Pseudomonadati</taxon>
        <taxon>Pseudomonadota</taxon>
        <taxon>Gammaproteobacteria</taxon>
        <taxon>Methylococcales</taxon>
        <taxon>Methylococcaceae</taxon>
        <taxon>Methylocaldum</taxon>
    </lineage>
</organism>
<comment type="catalytic activity">
    <reaction evidence="13 14">
        <text>UDP-N-acetyl-alpha-D-muramate + L-alanine + ATP = UDP-N-acetyl-alpha-D-muramoyl-L-alanine + ADP + phosphate + H(+)</text>
        <dbReference type="Rhea" id="RHEA:23372"/>
        <dbReference type="ChEBI" id="CHEBI:15378"/>
        <dbReference type="ChEBI" id="CHEBI:30616"/>
        <dbReference type="ChEBI" id="CHEBI:43474"/>
        <dbReference type="ChEBI" id="CHEBI:57972"/>
        <dbReference type="ChEBI" id="CHEBI:70757"/>
        <dbReference type="ChEBI" id="CHEBI:83898"/>
        <dbReference type="ChEBI" id="CHEBI:456216"/>
        <dbReference type="EC" id="6.3.2.8"/>
    </reaction>
</comment>
<dbReference type="Gene3D" id="3.40.1190.10">
    <property type="entry name" value="Mur-like, catalytic domain"/>
    <property type="match status" value="1"/>
</dbReference>
<evidence type="ECO:0000256" key="11">
    <source>
        <dbReference type="ARBA" id="ARBA00023306"/>
    </source>
</evidence>
<evidence type="ECO:0000259" key="17">
    <source>
        <dbReference type="Pfam" id="PF08245"/>
    </source>
</evidence>
<dbReference type="SUPFAM" id="SSF53623">
    <property type="entry name" value="MurD-like peptide ligases, catalytic domain"/>
    <property type="match status" value="1"/>
</dbReference>
<dbReference type="Gene3D" id="3.90.190.20">
    <property type="entry name" value="Mur ligase, C-terminal domain"/>
    <property type="match status" value="1"/>
</dbReference>
<evidence type="ECO:0000256" key="2">
    <source>
        <dbReference type="ARBA" id="ARBA00004752"/>
    </source>
</evidence>
<dbReference type="HAMAP" id="MF_00046">
    <property type="entry name" value="MurC"/>
    <property type="match status" value="1"/>
</dbReference>
<comment type="function">
    <text evidence="14">Cell wall formation.</text>
</comment>